<comment type="caution">
    <text evidence="1">The sequence shown here is derived from an EMBL/GenBank/DDBJ whole genome shotgun (WGS) entry which is preliminary data.</text>
</comment>
<protein>
    <submittedName>
        <fullName evidence="1">Uncharacterized protein</fullName>
    </submittedName>
</protein>
<gene>
    <name evidence="1" type="ORF">P872_19560</name>
</gene>
<evidence type="ECO:0000313" key="1">
    <source>
        <dbReference type="EMBL" id="ERM81696.1"/>
    </source>
</evidence>
<organism evidence="1 2">
    <name type="scientific">Rhodonellum psychrophilum GCM71 = DSM 17998</name>
    <dbReference type="NCBI Taxonomy" id="1123057"/>
    <lineage>
        <taxon>Bacteria</taxon>
        <taxon>Pseudomonadati</taxon>
        <taxon>Bacteroidota</taxon>
        <taxon>Cytophagia</taxon>
        <taxon>Cytophagales</taxon>
        <taxon>Cytophagaceae</taxon>
        <taxon>Rhodonellum</taxon>
    </lineage>
</organism>
<reference evidence="1 2" key="1">
    <citation type="journal article" date="2013" name="Genome Announc.">
        <title>Draft Genome Sequence of the Psychrophilic and Alkaliphilic Rhodonellum psychrophilum Strain GCM71T.</title>
        <authorList>
            <person name="Hauptmann A.L."/>
            <person name="Glaring M.A."/>
            <person name="Hallin P.F."/>
            <person name="Prieme A."/>
            <person name="Stougaard P."/>
        </authorList>
    </citation>
    <scope>NUCLEOTIDE SEQUENCE [LARGE SCALE GENOMIC DNA]</scope>
    <source>
        <strain evidence="1 2">GCM71</strain>
    </source>
</reference>
<proteinExistence type="predicted"/>
<sequence length="33" mass="3699">MNSVLSNFKNINIVFSLDCLFIPIKNQGFLLGV</sequence>
<dbReference type="AlphaFoldDB" id="U5BYH1"/>
<evidence type="ECO:0000313" key="2">
    <source>
        <dbReference type="Proteomes" id="UP000016843"/>
    </source>
</evidence>
<dbReference type="Proteomes" id="UP000016843">
    <property type="component" value="Unassembled WGS sequence"/>
</dbReference>
<keyword evidence="2" id="KW-1185">Reference proteome</keyword>
<name>U5BYH1_9BACT</name>
<dbReference type="EMBL" id="AWXR01000043">
    <property type="protein sequence ID" value="ERM81696.1"/>
    <property type="molecule type" value="Genomic_DNA"/>
</dbReference>
<accession>U5BYH1</accession>